<protein>
    <submittedName>
        <fullName evidence="3">Unannotated protein</fullName>
    </submittedName>
</protein>
<dbReference type="InterPro" id="IPR036812">
    <property type="entry name" value="NAD(P)_OxRdtase_dom_sf"/>
</dbReference>
<feature type="domain" description="NADP-dependent oxidoreductase" evidence="2">
    <location>
        <begin position="2"/>
        <end position="135"/>
    </location>
</feature>
<dbReference type="PANTHER" id="PTHR43625:SF40">
    <property type="entry name" value="ALDO-KETO REDUCTASE YAKC [NADP(+)]"/>
    <property type="match status" value="1"/>
</dbReference>
<reference evidence="3" key="1">
    <citation type="submission" date="2020-05" db="EMBL/GenBank/DDBJ databases">
        <authorList>
            <person name="Chiriac C."/>
            <person name="Salcher M."/>
            <person name="Ghai R."/>
            <person name="Kavagutti S V."/>
        </authorList>
    </citation>
    <scope>NUCLEOTIDE SEQUENCE</scope>
</reference>
<dbReference type="InterPro" id="IPR023210">
    <property type="entry name" value="NADP_OxRdtase_dom"/>
</dbReference>
<dbReference type="Pfam" id="PF00248">
    <property type="entry name" value="Aldo_ket_red"/>
    <property type="match status" value="1"/>
</dbReference>
<dbReference type="SUPFAM" id="SSF51430">
    <property type="entry name" value="NAD(P)-linked oxidoreductase"/>
    <property type="match status" value="1"/>
</dbReference>
<evidence type="ECO:0000259" key="2">
    <source>
        <dbReference type="Pfam" id="PF00248"/>
    </source>
</evidence>
<evidence type="ECO:0000256" key="1">
    <source>
        <dbReference type="ARBA" id="ARBA00023002"/>
    </source>
</evidence>
<dbReference type="GO" id="GO:0005737">
    <property type="term" value="C:cytoplasm"/>
    <property type="evidence" value="ECO:0007669"/>
    <property type="project" value="TreeGrafter"/>
</dbReference>
<keyword evidence="1" id="KW-0560">Oxidoreductase</keyword>
<dbReference type="AlphaFoldDB" id="A0A6J6U414"/>
<dbReference type="InterPro" id="IPR050791">
    <property type="entry name" value="Aldo-Keto_reductase"/>
</dbReference>
<accession>A0A6J6U414</accession>
<name>A0A6J6U414_9ZZZZ</name>
<dbReference type="PANTHER" id="PTHR43625">
    <property type="entry name" value="AFLATOXIN B1 ALDEHYDE REDUCTASE"/>
    <property type="match status" value="1"/>
</dbReference>
<organism evidence="3">
    <name type="scientific">freshwater metagenome</name>
    <dbReference type="NCBI Taxonomy" id="449393"/>
    <lineage>
        <taxon>unclassified sequences</taxon>
        <taxon>metagenomes</taxon>
        <taxon>ecological metagenomes</taxon>
    </lineage>
</organism>
<evidence type="ECO:0000313" key="3">
    <source>
        <dbReference type="EMBL" id="CAB4753784.1"/>
    </source>
</evidence>
<dbReference type="GO" id="GO:0016491">
    <property type="term" value="F:oxidoreductase activity"/>
    <property type="evidence" value="ECO:0007669"/>
    <property type="project" value="UniProtKB-KW"/>
</dbReference>
<gene>
    <name evidence="3" type="ORF">UFOPK2824_00826</name>
</gene>
<sequence length="143" mass="15397">MQSEFSIWTDEHVKNGVIAYCAENNIGFLPFSPLGRGFLTGTVTADSIAEGDFRSANPRFTAEAIAENQKIIDGIAAVAARHDASSAQIALAWVLAQGENIVPIPGTKRRKWLEENAAAVEIVLTTQDLADIAALPKPSESRY</sequence>
<dbReference type="Gene3D" id="3.20.20.100">
    <property type="entry name" value="NADP-dependent oxidoreductase domain"/>
    <property type="match status" value="1"/>
</dbReference>
<proteinExistence type="predicted"/>
<dbReference type="EMBL" id="CAEZZD010000126">
    <property type="protein sequence ID" value="CAB4753784.1"/>
    <property type="molecule type" value="Genomic_DNA"/>
</dbReference>